<keyword evidence="1" id="KW-1133">Transmembrane helix</keyword>
<dbReference type="InParanoid" id="G0NB99"/>
<dbReference type="AlphaFoldDB" id="G0NB99"/>
<name>G0NB99_CAEBE</name>
<sequence length="41" mass="4825">MLLLRFVLLLPFVHAKIKVGKLILNVGFMVILFFPFVFFRS</sequence>
<dbReference type="Proteomes" id="UP000008068">
    <property type="component" value="Unassembled WGS sequence"/>
</dbReference>
<dbReference type="HOGENOM" id="CLU_3279993_0_0_1"/>
<keyword evidence="1" id="KW-0812">Transmembrane</keyword>
<keyword evidence="1" id="KW-0472">Membrane</keyword>
<protein>
    <submittedName>
        <fullName evidence="2">Uncharacterized protein</fullName>
    </submittedName>
</protein>
<gene>
    <name evidence="2" type="ORF">CAEBREN_14871</name>
</gene>
<organism evidence="3">
    <name type="scientific">Caenorhabditis brenneri</name>
    <name type="common">Nematode worm</name>
    <dbReference type="NCBI Taxonomy" id="135651"/>
    <lineage>
        <taxon>Eukaryota</taxon>
        <taxon>Metazoa</taxon>
        <taxon>Ecdysozoa</taxon>
        <taxon>Nematoda</taxon>
        <taxon>Chromadorea</taxon>
        <taxon>Rhabditida</taxon>
        <taxon>Rhabditina</taxon>
        <taxon>Rhabditomorpha</taxon>
        <taxon>Rhabditoidea</taxon>
        <taxon>Rhabditidae</taxon>
        <taxon>Peloderinae</taxon>
        <taxon>Caenorhabditis</taxon>
    </lineage>
</organism>
<evidence type="ECO:0000313" key="2">
    <source>
        <dbReference type="EMBL" id="EGT56882.1"/>
    </source>
</evidence>
<reference evidence="3" key="1">
    <citation type="submission" date="2011-07" db="EMBL/GenBank/DDBJ databases">
        <authorList>
            <consortium name="Caenorhabditis brenneri Sequencing and Analysis Consortium"/>
            <person name="Wilson R.K."/>
        </authorList>
    </citation>
    <scope>NUCLEOTIDE SEQUENCE [LARGE SCALE GENOMIC DNA]</scope>
    <source>
        <strain evidence="3">PB2801</strain>
    </source>
</reference>
<dbReference type="EMBL" id="GL379857">
    <property type="protein sequence ID" value="EGT56882.1"/>
    <property type="molecule type" value="Genomic_DNA"/>
</dbReference>
<proteinExistence type="predicted"/>
<evidence type="ECO:0000313" key="3">
    <source>
        <dbReference type="Proteomes" id="UP000008068"/>
    </source>
</evidence>
<keyword evidence="3" id="KW-1185">Reference proteome</keyword>
<accession>G0NB99</accession>
<evidence type="ECO:0000256" key="1">
    <source>
        <dbReference type="SAM" id="Phobius"/>
    </source>
</evidence>
<feature type="transmembrane region" description="Helical" evidence="1">
    <location>
        <begin position="25"/>
        <end position="40"/>
    </location>
</feature>